<accession>A0A9N9WET1</accession>
<reference evidence="2" key="1">
    <citation type="submission" date="2021-12" db="EMBL/GenBank/DDBJ databases">
        <authorList>
            <person name="King R."/>
        </authorList>
    </citation>
    <scope>NUCLEOTIDE SEQUENCE</scope>
</reference>
<dbReference type="AlphaFoldDB" id="A0A9N9WET1"/>
<evidence type="ECO:0000256" key="1">
    <source>
        <dbReference type="SAM" id="Coils"/>
    </source>
</evidence>
<dbReference type="OrthoDB" id="7419727at2759"/>
<keyword evidence="3" id="KW-1185">Reference proteome</keyword>
<protein>
    <submittedName>
        <fullName evidence="2">Uncharacterized protein</fullName>
    </submittedName>
</protein>
<evidence type="ECO:0000313" key="3">
    <source>
        <dbReference type="Proteomes" id="UP001153714"/>
    </source>
</evidence>
<gene>
    <name evidence="2" type="ORF">DIATSA_LOCUS9540</name>
</gene>
<keyword evidence="1" id="KW-0175">Coiled coil</keyword>
<proteinExistence type="predicted"/>
<organism evidence="2 3">
    <name type="scientific">Diatraea saccharalis</name>
    <name type="common">sugarcane borer</name>
    <dbReference type="NCBI Taxonomy" id="40085"/>
    <lineage>
        <taxon>Eukaryota</taxon>
        <taxon>Metazoa</taxon>
        <taxon>Ecdysozoa</taxon>
        <taxon>Arthropoda</taxon>
        <taxon>Hexapoda</taxon>
        <taxon>Insecta</taxon>
        <taxon>Pterygota</taxon>
        <taxon>Neoptera</taxon>
        <taxon>Endopterygota</taxon>
        <taxon>Lepidoptera</taxon>
        <taxon>Glossata</taxon>
        <taxon>Ditrysia</taxon>
        <taxon>Pyraloidea</taxon>
        <taxon>Crambidae</taxon>
        <taxon>Crambinae</taxon>
        <taxon>Diatraea</taxon>
    </lineage>
</organism>
<sequence>MNKEKIEVIHLAKLPKFTNVATNKMISALSAIALEMENDNEQLYEKLSLFVAKTIMSAKESETVSLHDDINTIRDECADYYIRNKLNAEMTENLKSENKALREKLEHLHKFINLGYVELQKMRNISLDNPTTVIQLKEIILSCGQYYADYCNEKETCLQIEQKNRFLNNKINILGTNIDGITTELKNIQYQNSKLHKENNMLKNKLVKIMENNALKIDEPCKNGLMDNLNNTFRTQSENNESSFDLSSHLSLVKNLLDDQDVMLDDLKKMSDELTSLPGLPML</sequence>
<reference evidence="2" key="2">
    <citation type="submission" date="2022-10" db="EMBL/GenBank/DDBJ databases">
        <authorList>
            <consortium name="ENA_rothamsted_submissions"/>
            <consortium name="culmorum"/>
            <person name="King R."/>
        </authorList>
    </citation>
    <scope>NUCLEOTIDE SEQUENCE</scope>
</reference>
<dbReference type="EMBL" id="OU893335">
    <property type="protein sequence ID" value="CAG9791960.1"/>
    <property type="molecule type" value="Genomic_DNA"/>
</dbReference>
<dbReference type="Proteomes" id="UP001153714">
    <property type="component" value="Chromosome 4"/>
</dbReference>
<evidence type="ECO:0000313" key="2">
    <source>
        <dbReference type="EMBL" id="CAG9791960.1"/>
    </source>
</evidence>
<feature type="coiled-coil region" evidence="1">
    <location>
        <begin position="185"/>
        <end position="212"/>
    </location>
</feature>
<name>A0A9N9WET1_9NEOP</name>